<proteinExistence type="predicted"/>
<organism evidence="1 2">
    <name type="scientific">Eikenella glucosivorans</name>
    <dbReference type="NCBI Taxonomy" id="2766967"/>
    <lineage>
        <taxon>Bacteria</taxon>
        <taxon>Pseudomonadati</taxon>
        <taxon>Pseudomonadota</taxon>
        <taxon>Betaproteobacteria</taxon>
        <taxon>Neisseriales</taxon>
        <taxon>Neisseriaceae</taxon>
        <taxon>Eikenella</taxon>
    </lineage>
</organism>
<comment type="caution">
    <text evidence="1">The sequence shown here is derived from an EMBL/GenBank/DDBJ whole genome shotgun (WGS) entry which is preliminary data.</text>
</comment>
<dbReference type="Gene3D" id="2.40.30.10">
    <property type="entry name" value="Translation factors"/>
    <property type="match status" value="1"/>
</dbReference>
<dbReference type="Proteomes" id="UP000768471">
    <property type="component" value="Unassembled WGS sequence"/>
</dbReference>
<reference evidence="1 2" key="1">
    <citation type="submission" date="2020-09" db="EMBL/GenBank/DDBJ databases">
        <title>Eikenella S3660 sp. nov., isolated from a throat swab.</title>
        <authorList>
            <person name="Buhl M."/>
        </authorList>
    </citation>
    <scope>NUCLEOTIDE SEQUENCE [LARGE SCALE GENOMIC DNA]</scope>
    <source>
        <strain evidence="1 2">S3360</strain>
    </source>
</reference>
<evidence type="ECO:0000313" key="1">
    <source>
        <dbReference type="EMBL" id="MBH5329191.1"/>
    </source>
</evidence>
<protein>
    <recommendedName>
        <fullName evidence="3">Translation elongation factor EFTu/EF1A C-terminal domain-containing protein</fullName>
    </recommendedName>
</protein>
<accession>A0ABS0NA90</accession>
<dbReference type="RefSeq" id="WP_197903063.1">
    <property type="nucleotide sequence ID" value="NZ_JACSGR010000004.1"/>
</dbReference>
<gene>
    <name evidence="1" type="ORF">H9Q10_05855</name>
</gene>
<dbReference type="EMBL" id="JACSGR010000004">
    <property type="protein sequence ID" value="MBH5329191.1"/>
    <property type="molecule type" value="Genomic_DNA"/>
</dbReference>
<keyword evidence="2" id="KW-1185">Reference proteome</keyword>
<sequence length="130" mass="14335">MVRSLTFQVALFSGSPMFAARVVLFQNRREDFPAGAFPQRIRSRAHFPAAGYRPHFAPKGSREMFGIVFAAFEHSRLGEPLQAGLDYLYPGRVDYSALRPGTEFWIMEGGTAVGEGVITANDKPPAKQAT</sequence>
<name>A0ABS0NA90_9NEIS</name>
<evidence type="ECO:0008006" key="3">
    <source>
        <dbReference type="Google" id="ProtNLM"/>
    </source>
</evidence>
<evidence type="ECO:0000313" key="2">
    <source>
        <dbReference type="Proteomes" id="UP000768471"/>
    </source>
</evidence>